<dbReference type="Proteomes" id="UP000596247">
    <property type="component" value="Chromosome"/>
</dbReference>
<dbReference type="EMBL" id="LR881104">
    <property type="protein sequence ID" value="CAD5236181.1"/>
    <property type="molecule type" value="Genomic_DNA"/>
</dbReference>
<reference evidence="1 2" key="1">
    <citation type="submission" date="2020-09" db="EMBL/GenBank/DDBJ databases">
        <authorList>
            <person name="Jameson E."/>
        </authorList>
    </citation>
    <scope>NUCLEOTIDE SEQUENCE [LARGE SCALE GENOMIC DNA]</scope>
</reference>
<keyword evidence="2" id="KW-1185">Reference proteome</keyword>
<organism evidence="1 2">
    <name type="scientific">Klebsiella phage vB_KvM-Eowyn</name>
    <dbReference type="NCBI Taxonomy" id="2762819"/>
    <lineage>
        <taxon>Viruses</taxon>
        <taxon>Duplodnaviria</taxon>
        <taxon>Heunggongvirae</taxon>
        <taxon>Uroviricota</taxon>
        <taxon>Caudoviricetes</taxon>
        <taxon>Chimalliviridae</taxon>
        <taxon>Eowynvirus</taxon>
        <taxon>Eowynvirus eowyn</taxon>
    </lineage>
</organism>
<sequence length="254" mass="28094">MSGYTYVAPEGYLGYIETKVSPWRTGWLTTPTKDDILGVDQSAVPLPVINFDISNTEESHRNRVIAMGYNRGLNLATLVQDLPENYLTEHLNNIVFSRPLVTLDDMPVRINDVFQVNPYVLAPCYFIRYLLLSMSQELLNNDMYSYQQRGTALGTLASQVQYTIDLILSKYDIDTLGDNIVLGAKVISITNDSGAVTNKKTTVFLAETAYNAWLAAGGTDELVVANYVVNATDATDATITNSDSILASWHDMQG</sequence>
<gene>
    <name evidence="1" type="ORF">LLCLJKAH_00192</name>
</gene>
<evidence type="ECO:0000313" key="2">
    <source>
        <dbReference type="Proteomes" id="UP000596247"/>
    </source>
</evidence>
<protein>
    <submittedName>
        <fullName evidence="1">Uncharacterized protein</fullName>
    </submittedName>
</protein>
<accession>A0A7R8MJM9</accession>
<evidence type="ECO:0000313" key="1">
    <source>
        <dbReference type="EMBL" id="CAD5236181.1"/>
    </source>
</evidence>
<name>A0A7R8MJM9_9CAUD</name>
<proteinExistence type="predicted"/>